<reference evidence="2" key="2">
    <citation type="submission" date="2021-08" db="EMBL/GenBank/DDBJ databases">
        <authorList>
            <person name="Tani A."/>
            <person name="Ola A."/>
            <person name="Ogura Y."/>
            <person name="Katsura K."/>
            <person name="Hayashi T."/>
        </authorList>
    </citation>
    <scope>NUCLEOTIDE SEQUENCE</scope>
    <source>
        <strain evidence="2">DSM 17168</strain>
    </source>
</reference>
<keyword evidence="1" id="KW-0472">Membrane</keyword>
<organism evidence="2 3">
    <name type="scientific">Methylobacterium isbiliense</name>
    <dbReference type="NCBI Taxonomy" id="315478"/>
    <lineage>
        <taxon>Bacteria</taxon>
        <taxon>Pseudomonadati</taxon>
        <taxon>Pseudomonadota</taxon>
        <taxon>Alphaproteobacteria</taxon>
        <taxon>Hyphomicrobiales</taxon>
        <taxon>Methylobacteriaceae</taxon>
        <taxon>Methylobacterium</taxon>
    </lineage>
</organism>
<dbReference type="Gene3D" id="6.10.340.10">
    <property type="match status" value="1"/>
</dbReference>
<dbReference type="Gene3D" id="3.30.450.20">
    <property type="entry name" value="PAS domain"/>
    <property type="match status" value="1"/>
</dbReference>
<dbReference type="EMBL" id="BPQQ01000008">
    <property type="protein sequence ID" value="GJD98782.1"/>
    <property type="molecule type" value="Genomic_DNA"/>
</dbReference>
<protein>
    <recommendedName>
        <fullName evidence="4">HAMP domain-containing protein</fullName>
    </recommendedName>
</protein>
<keyword evidence="3" id="KW-1185">Reference proteome</keyword>
<evidence type="ECO:0000256" key="1">
    <source>
        <dbReference type="SAM" id="Phobius"/>
    </source>
</evidence>
<sequence>MARASWISLKGVVFFGGAALMLAPAFVAGSIYAGGLQQHTEVLLAEKLRARGEVGADQLARRLHQLWQDVDGLSRSIDLARLDGARHDISLLARLDKRYSWIGVASIEGQVLAASGGILEGESVAQRPWFRLGLERPAAGDVHEAQLLAKRLGNGRDPLRFIDLSAPLRRADGSVAGVIGAHVDWRWVTETLGSLGAPGTEVILLSRDQRVLYGPPDLVEKPLTVGAAAAAVRGTGTAVTREAWPDGKDYLAVSVPAVGHADLPSFGWSLLVRESVDSALAPTRDLVRSFWTLLGTGALFALALLFLIADWVAVPLRRLVAAASEMETRAPTHPPHPESRYEEVRRLSISLVRLQTRLRD</sequence>
<keyword evidence="1" id="KW-0812">Transmembrane</keyword>
<evidence type="ECO:0008006" key="4">
    <source>
        <dbReference type="Google" id="ProtNLM"/>
    </source>
</evidence>
<gene>
    <name evidence="2" type="ORF">GMJLKIPL_0693</name>
</gene>
<evidence type="ECO:0000313" key="2">
    <source>
        <dbReference type="EMBL" id="GJD98782.1"/>
    </source>
</evidence>
<dbReference type="Proteomes" id="UP001055153">
    <property type="component" value="Unassembled WGS sequence"/>
</dbReference>
<comment type="caution">
    <text evidence="2">The sequence shown here is derived from an EMBL/GenBank/DDBJ whole genome shotgun (WGS) entry which is preliminary data.</text>
</comment>
<accession>A0ABQ4S8U6</accession>
<keyword evidence="1" id="KW-1133">Transmembrane helix</keyword>
<evidence type="ECO:0000313" key="3">
    <source>
        <dbReference type="Proteomes" id="UP001055153"/>
    </source>
</evidence>
<feature type="transmembrane region" description="Helical" evidence="1">
    <location>
        <begin position="290"/>
        <end position="309"/>
    </location>
</feature>
<proteinExistence type="predicted"/>
<reference evidence="2" key="1">
    <citation type="journal article" date="2021" name="Front. Microbiol.">
        <title>Comprehensive Comparative Genomics and Phenotyping of Methylobacterium Species.</title>
        <authorList>
            <person name="Alessa O."/>
            <person name="Ogura Y."/>
            <person name="Fujitani Y."/>
            <person name="Takami H."/>
            <person name="Hayashi T."/>
            <person name="Sahin N."/>
            <person name="Tani A."/>
        </authorList>
    </citation>
    <scope>NUCLEOTIDE SEQUENCE</scope>
    <source>
        <strain evidence="2">DSM 17168</strain>
    </source>
</reference>
<dbReference type="RefSeq" id="WP_238233730.1">
    <property type="nucleotide sequence ID" value="NZ_BPQQ01000008.1"/>
</dbReference>
<name>A0ABQ4S8U6_9HYPH</name>